<gene>
    <name evidence="2" type="ORF">F4560_003697</name>
</gene>
<keyword evidence="1" id="KW-1133">Transmembrane helix</keyword>
<evidence type="ECO:0000313" key="3">
    <source>
        <dbReference type="Proteomes" id="UP000552097"/>
    </source>
</evidence>
<feature type="transmembrane region" description="Helical" evidence="1">
    <location>
        <begin position="201"/>
        <end position="227"/>
    </location>
</feature>
<sequence>MDNVVARRQLGWVWGVTALAVVALFNIGVRGSDLTAAYRAPITLEKYSVPQLGLPLVATIIGLWIVQRWSWHWPWLLVAGALCKVPEVVRSDSYFLTGRPGVHFVVSAAGAAGTALIVLGVLCAASALASAGSEGHGAALSGMAVGTMLFGTVLLGLHWLDRPERSALMDYSFAALGLLGGVLAVYAVRTGRIARPEHPLLTVRTAIVGTAAALLPAVLNVTGFLLYGELPVVGVPSSGAGVLTLLCACGLAVLLGAGMLLRAATVGLVLYAVTTPLILGLYFTAGQMTTVWPWAFAGLVVGVAAGRSRHRAVLAVLACAGLTFVMATMGKVTGTYMEMVTNEPLIMSAEPLIALVVAAATATATAVAPFASHRRALPVVLGPLLIGFAFSIRGLMQVFILNDSTTTALPEAAQTRTWAVLLGVATVMLVVIAVLDARRPLVPRSGDTAGEEPGIVGAGH</sequence>
<feature type="transmembrane region" description="Helical" evidence="1">
    <location>
        <begin position="291"/>
        <end position="306"/>
    </location>
</feature>
<feature type="transmembrane region" description="Helical" evidence="1">
    <location>
        <begin position="102"/>
        <end position="125"/>
    </location>
</feature>
<feature type="transmembrane region" description="Helical" evidence="1">
    <location>
        <begin position="352"/>
        <end position="370"/>
    </location>
</feature>
<dbReference type="RefSeq" id="WP_184921508.1">
    <property type="nucleotide sequence ID" value="NZ_JACHMO010000001.1"/>
</dbReference>
<organism evidence="2 3">
    <name type="scientific">Saccharothrix ecbatanensis</name>
    <dbReference type="NCBI Taxonomy" id="1105145"/>
    <lineage>
        <taxon>Bacteria</taxon>
        <taxon>Bacillati</taxon>
        <taxon>Actinomycetota</taxon>
        <taxon>Actinomycetes</taxon>
        <taxon>Pseudonocardiales</taxon>
        <taxon>Pseudonocardiaceae</taxon>
        <taxon>Saccharothrix</taxon>
    </lineage>
</organism>
<dbReference type="Proteomes" id="UP000552097">
    <property type="component" value="Unassembled WGS sequence"/>
</dbReference>
<keyword evidence="1" id="KW-0472">Membrane</keyword>
<accession>A0A7W9HKE4</accession>
<keyword evidence="1" id="KW-0812">Transmembrane</keyword>
<evidence type="ECO:0000313" key="2">
    <source>
        <dbReference type="EMBL" id="MBB5803929.1"/>
    </source>
</evidence>
<feature type="transmembrane region" description="Helical" evidence="1">
    <location>
        <begin position="12"/>
        <end position="29"/>
    </location>
</feature>
<evidence type="ECO:0000256" key="1">
    <source>
        <dbReference type="SAM" id="Phobius"/>
    </source>
</evidence>
<comment type="caution">
    <text evidence="2">The sequence shown here is derived from an EMBL/GenBank/DDBJ whole genome shotgun (WGS) entry which is preliminary data.</text>
</comment>
<dbReference type="AlphaFoldDB" id="A0A7W9HKE4"/>
<feature type="transmembrane region" description="Helical" evidence="1">
    <location>
        <begin position="137"/>
        <end position="159"/>
    </location>
</feature>
<feature type="transmembrane region" description="Helical" evidence="1">
    <location>
        <begin position="49"/>
        <end position="66"/>
    </location>
</feature>
<protein>
    <submittedName>
        <fullName evidence="2">Uncharacterized protein</fullName>
    </submittedName>
</protein>
<reference evidence="2 3" key="1">
    <citation type="submission" date="2020-08" db="EMBL/GenBank/DDBJ databases">
        <title>Sequencing the genomes of 1000 actinobacteria strains.</title>
        <authorList>
            <person name="Klenk H.-P."/>
        </authorList>
    </citation>
    <scope>NUCLEOTIDE SEQUENCE [LARGE SCALE GENOMIC DNA]</scope>
    <source>
        <strain evidence="2 3">DSM 45486</strain>
    </source>
</reference>
<feature type="transmembrane region" description="Helical" evidence="1">
    <location>
        <begin position="377"/>
        <end position="396"/>
    </location>
</feature>
<feature type="transmembrane region" description="Helical" evidence="1">
    <location>
        <begin position="239"/>
        <end position="261"/>
    </location>
</feature>
<dbReference type="EMBL" id="JACHMO010000001">
    <property type="protein sequence ID" value="MBB5803929.1"/>
    <property type="molecule type" value="Genomic_DNA"/>
</dbReference>
<name>A0A7W9HKE4_9PSEU</name>
<feature type="transmembrane region" description="Helical" evidence="1">
    <location>
        <begin position="313"/>
        <end position="332"/>
    </location>
</feature>
<proteinExistence type="predicted"/>
<keyword evidence="3" id="KW-1185">Reference proteome</keyword>
<feature type="transmembrane region" description="Helical" evidence="1">
    <location>
        <begin position="171"/>
        <end position="189"/>
    </location>
</feature>
<feature type="transmembrane region" description="Helical" evidence="1">
    <location>
        <begin position="268"/>
        <end position="285"/>
    </location>
</feature>
<feature type="transmembrane region" description="Helical" evidence="1">
    <location>
        <begin position="416"/>
        <end position="435"/>
    </location>
</feature>